<dbReference type="EMBL" id="LC625835">
    <property type="protein sequence ID" value="BCU03062.1"/>
    <property type="molecule type" value="Genomic_DNA"/>
</dbReference>
<organism evidence="1 2">
    <name type="scientific">Pandoravirus japonicus</name>
    <dbReference type="NCBI Taxonomy" id="2823154"/>
    <lineage>
        <taxon>Viruses</taxon>
        <taxon>Pandoravirus</taxon>
    </lineage>
</organism>
<name>A0A811BQI2_9VIRU</name>
<evidence type="ECO:0008006" key="3">
    <source>
        <dbReference type="Google" id="ProtNLM"/>
    </source>
</evidence>
<accession>A0A811BQI2</accession>
<protein>
    <recommendedName>
        <fullName evidence="3">F-box domain containing protein</fullName>
    </recommendedName>
</protein>
<dbReference type="Proteomes" id="UP001253637">
    <property type="component" value="Segment"/>
</dbReference>
<proteinExistence type="predicted"/>
<evidence type="ECO:0000313" key="1">
    <source>
        <dbReference type="EMBL" id="BCU03062.1"/>
    </source>
</evidence>
<sequence>MKKIWIKIKPAGAKKEDKPRSRFDDHRDTLAWPKGQGTRDDDMQCAGVFDALPAEIIALILTDSLPARWRFCARPVCRLWRDVLDAAGDETKNAPRNEYQDRALHFRARDVPWGSLGTLRERRLHGVACRWRRGVLVQASTVAEWARTRPDLWDHRPEALVAWCMACRHASRGDIAKALVASGREPLVRYAVGPLFLDRGCLYGHPEQNTNRLCRTRIEDVTEIIWTAAPAGLATTALVVDMMGPIAWDKITDPLWFINGDCPEAFELLLRAWAAHVCDNDALLCDLWIAVAQTDSARIFERLLAIVATANSARGCDDARQAKPDGPDPRTTTPDSFLAARLATTWDQKAALCFDTAMLCGCTSILEVGRAILVGDLARDLAKAAWRRGSVASIRWCKENLDLPPVTPGRLMAAVGQRVDFFEWLFDPQRGGHVPADDAEVTDLFRALARRNAPCALWVAERWPRQSAAAGLDTLAALVRNVCTESSPLMPQPKERDCHGDLLERLVRVLDLCATHVATGDSAGDPWCNLWTTIVALDRAARNWPWHGWHVILCFVWSRATGSDDSDAVDMLGGCGPRPASQALWARWCRVCPITLDDLGLTEADGHEIALTTSSGSPLFFTGEWAHKPCVTHEDALARSKVSALAFAAWLRARGLLAG</sequence>
<reference evidence="1" key="1">
    <citation type="submission" date="2021-04" db="EMBL/GenBank/DDBJ databases">
        <title>Draft Genome Sequence of Pandoravirus japonicus, Isolated from the Sabaishi River of Niigata, Japan.</title>
        <authorList>
            <person name="Hosokawa N."/>
            <person name="Takahashi H."/>
            <person name="Aoki K."/>
            <person name="Takemura M."/>
        </authorList>
    </citation>
    <scope>NUCLEOTIDE SEQUENCE</scope>
</reference>
<evidence type="ECO:0000313" key="2">
    <source>
        <dbReference type="Proteomes" id="UP001253637"/>
    </source>
</evidence>